<evidence type="ECO:0008006" key="3">
    <source>
        <dbReference type="Google" id="ProtNLM"/>
    </source>
</evidence>
<dbReference type="RefSeq" id="WP_284285009.1">
    <property type="nucleotide sequence ID" value="NZ_BSUJ01000001.1"/>
</dbReference>
<dbReference type="InterPro" id="IPR001387">
    <property type="entry name" value="Cro/C1-type_HTH"/>
</dbReference>
<evidence type="ECO:0000313" key="1">
    <source>
        <dbReference type="EMBL" id="GMA21809.1"/>
    </source>
</evidence>
<dbReference type="Pfam" id="PF13560">
    <property type="entry name" value="HTH_31"/>
    <property type="match status" value="1"/>
</dbReference>
<protein>
    <recommendedName>
        <fullName evidence="3">HTH cro/C1-type domain-containing protein</fullName>
    </recommendedName>
</protein>
<dbReference type="Proteomes" id="UP001157109">
    <property type="component" value="Unassembled WGS sequence"/>
</dbReference>
<dbReference type="Gene3D" id="1.10.260.40">
    <property type="entry name" value="lambda repressor-like DNA-binding domains"/>
    <property type="match status" value="1"/>
</dbReference>
<evidence type="ECO:0000313" key="2">
    <source>
        <dbReference type="Proteomes" id="UP001157109"/>
    </source>
</evidence>
<dbReference type="CDD" id="cd00093">
    <property type="entry name" value="HTH_XRE"/>
    <property type="match status" value="1"/>
</dbReference>
<keyword evidence="2" id="KW-1185">Reference proteome</keyword>
<gene>
    <name evidence="1" type="ORF">GCM10025862_38300</name>
</gene>
<reference evidence="2" key="1">
    <citation type="journal article" date="2019" name="Int. J. Syst. Evol. Microbiol.">
        <title>The Global Catalogue of Microorganisms (GCM) 10K type strain sequencing project: providing services to taxonomists for standard genome sequencing and annotation.</title>
        <authorList>
            <consortium name="The Broad Institute Genomics Platform"/>
            <consortium name="The Broad Institute Genome Sequencing Center for Infectious Disease"/>
            <person name="Wu L."/>
            <person name="Ma J."/>
        </authorList>
    </citation>
    <scope>NUCLEOTIDE SEQUENCE [LARGE SCALE GENOMIC DNA]</scope>
    <source>
        <strain evidence="2">NBRC 105830</strain>
    </source>
</reference>
<sequence>MCHDIARLVSESGLGMGEFARRIGTSRSRLSTYRNGRVVPSATLVKRMERVAAQAHPHSVDPSAG</sequence>
<dbReference type="InterPro" id="IPR010982">
    <property type="entry name" value="Lambda_DNA-bd_dom_sf"/>
</dbReference>
<dbReference type="EMBL" id="BSUJ01000001">
    <property type="protein sequence ID" value="GMA21809.1"/>
    <property type="molecule type" value="Genomic_DNA"/>
</dbReference>
<comment type="caution">
    <text evidence="1">The sequence shown here is derived from an EMBL/GenBank/DDBJ whole genome shotgun (WGS) entry which is preliminary data.</text>
</comment>
<name>A0ABQ6HVT7_9MICO</name>
<dbReference type="SUPFAM" id="SSF47413">
    <property type="entry name" value="lambda repressor-like DNA-binding domains"/>
    <property type="match status" value="1"/>
</dbReference>
<accession>A0ABQ6HVT7</accession>
<proteinExistence type="predicted"/>
<organism evidence="1 2">
    <name type="scientific">Arsenicicoccus piscis</name>
    <dbReference type="NCBI Taxonomy" id="673954"/>
    <lineage>
        <taxon>Bacteria</taxon>
        <taxon>Bacillati</taxon>
        <taxon>Actinomycetota</taxon>
        <taxon>Actinomycetes</taxon>
        <taxon>Micrococcales</taxon>
        <taxon>Intrasporangiaceae</taxon>
        <taxon>Arsenicicoccus</taxon>
    </lineage>
</organism>